<sequence>MRILLVEDNERMSALAADALRTAGFAVDAVHAAADAEEAVLTTPFDAIILDLGLPDRDGMELLDALRRRGVAQPILLLTARDGAPSVIAGLNGGADDYMRKPFNVDELIARVRALLRRPGSALGVSLKEGNVELDTIARQARVDGVGLDLSRKEAAALELLMRRTGAVISKPALEETLYGYGEEVSSNAVEVLIHRLRKKLAGAGAVVEIHTLRGIGYLLSGARP</sequence>
<dbReference type="InterPro" id="IPR001789">
    <property type="entry name" value="Sig_transdc_resp-reg_receiver"/>
</dbReference>
<comment type="caution">
    <text evidence="6">The sequence shown here is derived from an EMBL/GenBank/DDBJ whole genome shotgun (WGS) entry which is preliminary data.</text>
</comment>
<keyword evidence="1 3" id="KW-0238">DNA-binding</keyword>
<protein>
    <submittedName>
        <fullName evidence="6">Response regulator transcription factor</fullName>
    </submittedName>
</protein>
<dbReference type="InterPro" id="IPR016032">
    <property type="entry name" value="Sig_transdc_resp-reg_C-effctor"/>
</dbReference>
<dbReference type="InterPro" id="IPR039420">
    <property type="entry name" value="WalR-like"/>
</dbReference>
<dbReference type="RefSeq" id="WP_393992311.1">
    <property type="nucleotide sequence ID" value="NZ_JBAFVH010000005.1"/>
</dbReference>
<dbReference type="PROSITE" id="PS51755">
    <property type="entry name" value="OMPR_PHOB"/>
    <property type="match status" value="1"/>
</dbReference>
<keyword evidence="2" id="KW-0597">Phosphoprotein</keyword>
<feature type="modified residue" description="4-aspartylphosphate" evidence="2">
    <location>
        <position position="51"/>
    </location>
</feature>
<evidence type="ECO:0000259" key="5">
    <source>
        <dbReference type="PROSITE" id="PS51755"/>
    </source>
</evidence>
<dbReference type="InterPro" id="IPR001867">
    <property type="entry name" value="OmpR/PhoB-type_DNA-bd"/>
</dbReference>
<dbReference type="Pfam" id="PF00486">
    <property type="entry name" value="Trans_reg_C"/>
    <property type="match status" value="1"/>
</dbReference>
<evidence type="ECO:0000256" key="1">
    <source>
        <dbReference type="ARBA" id="ARBA00023125"/>
    </source>
</evidence>
<dbReference type="CDD" id="cd00383">
    <property type="entry name" value="trans_reg_C"/>
    <property type="match status" value="1"/>
</dbReference>
<feature type="DNA-binding region" description="OmpR/PhoB-type" evidence="3">
    <location>
        <begin position="124"/>
        <end position="222"/>
    </location>
</feature>
<evidence type="ECO:0000313" key="7">
    <source>
        <dbReference type="Proteomes" id="UP001604002"/>
    </source>
</evidence>
<keyword evidence="7" id="KW-1185">Reference proteome</keyword>
<feature type="domain" description="OmpR/PhoB-type" evidence="5">
    <location>
        <begin position="124"/>
        <end position="222"/>
    </location>
</feature>
<dbReference type="InterPro" id="IPR011006">
    <property type="entry name" value="CheY-like_superfamily"/>
</dbReference>
<evidence type="ECO:0000313" key="6">
    <source>
        <dbReference type="EMBL" id="MFG1372418.1"/>
    </source>
</evidence>
<dbReference type="Gene3D" id="1.10.10.10">
    <property type="entry name" value="Winged helix-like DNA-binding domain superfamily/Winged helix DNA-binding domain"/>
    <property type="match status" value="1"/>
</dbReference>
<reference evidence="6 7" key="1">
    <citation type="submission" date="2024-02" db="EMBL/GenBank/DDBJ databases">
        <title>Expansion and revision of Xanthobacter and proposal of Roseixanthobacter gen. nov.</title>
        <authorList>
            <person name="Soltysiak M.P.M."/>
            <person name="Jalihal A."/>
            <person name="Ory A."/>
            <person name="Chrisophersen C."/>
            <person name="Lee A.D."/>
            <person name="Boulton J."/>
            <person name="Springer M."/>
        </authorList>
    </citation>
    <scope>NUCLEOTIDE SEQUENCE [LARGE SCALE GENOMIC DNA]</scope>
    <source>
        <strain evidence="6 7">23A</strain>
    </source>
</reference>
<evidence type="ECO:0000259" key="4">
    <source>
        <dbReference type="PROSITE" id="PS50110"/>
    </source>
</evidence>
<dbReference type="SMART" id="SM00448">
    <property type="entry name" value="REC"/>
    <property type="match status" value="1"/>
</dbReference>
<dbReference type="Gene3D" id="3.40.50.2300">
    <property type="match status" value="1"/>
</dbReference>
<dbReference type="EMBL" id="JBAFVH010000005">
    <property type="protein sequence ID" value="MFG1372418.1"/>
    <property type="molecule type" value="Genomic_DNA"/>
</dbReference>
<dbReference type="InterPro" id="IPR036388">
    <property type="entry name" value="WH-like_DNA-bd_sf"/>
</dbReference>
<gene>
    <name evidence="6" type="ORF">V5F32_09610</name>
</gene>
<dbReference type="SUPFAM" id="SSF52172">
    <property type="entry name" value="CheY-like"/>
    <property type="match status" value="1"/>
</dbReference>
<dbReference type="PROSITE" id="PS50110">
    <property type="entry name" value="RESPONSE_REGULATORY"/>
    <property type="match status" value="1"/>
</dbReference>
<evidence type="ECO:0000256" key="3">
    <source>
        <dbReference type="PROSITE-ProRule" id="PRU01091"/>
    </source>
</evidence>
<dbReference type="Gene3D" id="6.10.250.690">
    <property type="match status" value="1"/>
</dbReference>
<name>A0ABW6ZUJ9_9HYPH</name>
<dbReference type="PANTHER" id="PTHR48111">
    <property type="entry name" value="REGULATOR OF RPOS"/>
    <property type="match status" value="1"/>
</dbReference>
<accession>A0ABW6ZUJ9</accession>
<evidence type="ECO:0000256" key="2">
    <source>
        <dbReference type="PROSITE-ProRule" id="PRU00169"/>
    </source>
</evidence>
<dbReference type="Pfam" id="PF00072">
    <property type="entry name" value="Response_reg"/>
    <property type="match status" value="1"/>
</dbReference>
<proteinExistence type="predicted"/>
<dbReference type="PANTHER" id="PTHR48111:SF36">
    <property type="entry name" value="TRANSCRIPTIONAL REGULATORY PROTEIN CUTR"/>
    <property type="match status" value="1"/>
</dbReference>
<dbReference type="SUPFAM" id="SSF46894">
    <property type="entry name" value="C-terminal effector domain of the bipartite response regulators"/>
    <property type="match status" value="1"/>
</dbReference>
<organism evidence="6 7">
    <name type="scientific">Xanthobacter oligotrophicus</name>
    <dbReference type="NCBI Taxonomy" id="2607286"/>
    <lineage>
        <taxon>Bacteria</taxon>
        <taxon>Pseudomonadati</taxon>
        <taxon>Pseudomonadota</taxon>
        <taxon>Alphaproteobacteria</taxon>
        <taxon>Hyphomicrobiales</taxon>
        <taxon>Xanthobacteraceae</taxon>
        <taxon>Xanthobacter</taxon>
    </lineage>
</organism>
<dbReference type="Proteomes" id="UP001604002">
    <property type="component" value="Unassembled WGS sequence"/>
</dbReference>
<dbReference type="SMART" id="SM00862">
    <property type="entry name" value="Trans_reg_C"/>
    <property type="match status" value="1"/>
</dbReference>
<feature type="domain" description="Response regulatory" evidence="4">
    <location>
        <begin position="2"/>
        <end position="116"/>
    </location>
</feature>